<proteinExistence type="predicted"/>
<evidence type="ECO:0000313" key="4">
    <source>
        <dbReference type="EMBL" id="KAK3377596.1"/>
    </source>
</evidence>
<dbReference type="Proteomes" id="UP001285441">
    <property type="component" value="Unassembled WGS sequence"/>
</dbReference>
<dbReference type="EMBL" id="JAULSW010000006">
    <property type="protein sequence ID" value="KAK3377596.1"/>
    <property type="molecule type" value="Genomic_DNA"/>
</dbReference>
<evidence type="ECO:0000259" key="3">
    <source>
        <dbReference type="PROSITE" id="PS50011"/>
    </source>
</evidence>
<dbReference type="PROSITE" id="PS50011">
    <property type="entry name" value="PROTEIN_KINASE_DOM"/>
    <property type="match status" value="1"/>
</dbReference>
<dbReference type="GO" id="GO:0004672">
    <property type="term" value="F:protein kinase activity"/>
    <property type="evidence" value="ECO:0007669"/>
    <property type="project" value="InterPro"/>
</dbReference>
<dbReference type="Gene3D" id="1.10.510.10">
    <property type="entry name" value="Transferase(Phosphotransferase) domain 1"/>
    <property type="match status" value="1"/>
</dbReference>
<dbReference type="SUPFAM" id="SSF56112">
    <property type="entry name" value="Protein kinase-like (PK-like)"/>
    <property type="match status" value="1"/>
</dbReference>
<keyword evidence="1" id="KW-0175">Coiled coil</keyword>
<evidence type="ECO:0000256" key="2">
    <source>
        <dbReference type="SAM" id="MobiDB-lite"/>
    </source>
</evidence>
<comment type="caution">
    <text evidence="4">The sequence shown here is derived from an EMBL/GenBank/DDBJ whole genome shotgun (WGS) entry which is preliminary data.</text>
</comment>
<evidence type="ECO:0000313" key="5">
    <source>
        <dbReference type="Proteomes" id="UP001285441"/>
    </source>
</evidence>
<evidence type="ECO:0000256" key="1">
    <source>
        <dbReference type="SAM" id="Coils"/>
    </source>
</evidence>
<keyword evidence="5" id="KW-1185">Reference proteome</keyword>
<feature type="region of interest" description="Disordered" evidence="2">
    <location>
        <begin position="458"/>
        <end position="525"/>
    </location>
</feature>
<reference evidence="4" key="1">
    <citation type="journal article" date="2023" name="Mol. Phylogenet. Evol.">
        <title>Genome-scale phylogeny and comparative genomics of the fungal order Sordariales.</title>
        <authorList>
            <person name="Hensen N."/>
            <person name="Bonometti L."/>
            <person name="Westerberg I."/>
            <person name="Brannstrom I.O."/>
            <person name="Guillou S."/>
            <person name="Cros-Aarteil S."/>
            <person name="Calhoun S."/>
            <person name="Haridas S."/>
            <person name="Kuo A."/>
            <person name="Mondo S."/>
            <person name="Pangilinan J."/>
            <person name="Riley R."/>
            <person name="LaButti K."/>
            <person name="Andreopoulos B."/>
            <person name="Lipzen A."/>
            <person name="Chen C."/>
            <person name="Yan M."/>
            <person name="Daum C."/>
            <person name="Ng V."/>
            <person name="Clum A."/>
            <person name="Steindorff A."/>
            <person name="Ohm R.A."/>
            <person name="Martin F."/>
            <person name="Silar P."/>
            <person name="Natvig D.O."/>
            <person name="Lalanne C."/>
            <person name="Gautier V."/>
            <person name="Ament-Velasquez S.L."/>
            <person name="Kruys A."/>
            <person name="Hutchinson M.I."/>
            <person name="Powell A.J."/>
            <person name="Barry K."/>
            <person name="Miller A.N."/>
            <person name="Grigoriev I.V."/>
            <person name="Debuchy R."/>
            <person name="Gladieux P."/>
            <person name="Hiltunen Thoren M."/>
            <person name="Johannesson H."/>
        </authorList>
    </citation>
    <scope>NUCLEOTIDE SEQUENCE</scope>
    <source>
        <strain evidence="4">CBS 232.78</strain>
    </source>
</reference>
<dbReference type="AlphaFoldDB" id="A0AAE0KKA2"/>
<dbReference type="InterPro" id="IPR011009">
    <property type="entry name" value="Kinase-like_dom_sf"/>
</dbReference>
<feature type="domain" description="Protein kinase" evidence="3">
    <location>
        <begin position="1"/>
        <end position="130"/>
    </location>
</feature>
<feature type="compositionally biased region" description="Low complexity" evidence="2">
    <location>
        <begin position="487"/>
        <end position="498"/>
    </location>
</feature>
<feature type="region of interest" description="Disordered" evidence="2">
    <location>
        <begin position="386"/>
        <end position="426"/>
    </location>
</feature>
<dbReference type="InterPro" id="IPR000719">
    <property type="entry name" value="Prot_kinase_dom"/>
</dbReference>
<reference evidence="4" key="2">
    <citation type="submission" date="2023-06" db="EMBL/GenBank/DDBJ databases">
        <authorList>
            <consortium name="Lawrence Berkeley National Laboratory"/>
            <person name="Haridas S."/>
            <person name="Hensen N."/>
            <person name="Bonometti L."/>
            <person name="Westerberg I."/>
            <person name="Brannstrom I.O."/>
            <person name="Guillou S."/>
            <person name="Cros-Aarteil S."/>
            <person name="Calhoun S."/>
            <person name="Kuo A."/>
            <person name="Mondo S."/>
            <person name="Pangilinan J."/>
            <person name="Riley R."/>
            <person name="LaButti K."/>
            <person name="Andreopoulos B."/>
            <person name="Lipzen A."/>
            <person name="Chen C."/>
            <person name="Yanf M."/>
            <person name="Daum C."/>
            <person name="Ng V."/>
            <person name="Clum A."/>
            <person name="Steindorff A."/>
            <person name="Ohm R."/>
            <person name="Martin F."/>
            <person name="Silar P."/>
            <person name="Natvig D."/>
            <person name="Lalanne C."/>
            <person name="Gautier V."/>
            <person name="Ament-velasquez S.L."/>
            <person name="Kruys A."/>
            <person name="Hutchinson M.I."/>
            <person name="Powell A.J."/>
            <person name="Barry K."/>
            <person name="Miller A.N."/>
            <person name="Grigoriev I.V."/>
            <person name="Debuchy R."/>
            <person name="Gladieux P."/>
            <person name="Thoren M.H."/>
            <person name="Johannesson H."/>
        </authorList>
    </citation>
    <scope>NUCLEOTIDE SEQUENCE</scope>
    <source>
        <strain evidence="4">CBS 232.78</strain>
    </source>
</reference>
<name>A0AAE0KKA2_9PEZI</name>
<gene>
    <name evidence="4" type="ORF">B0H63DRAFT_477472</name>
</gene>
<accession>A0AAE0KKA2</accession>
<protein>
    <recommendedName>
        <fullName evidence="3">Protein kinase domain-containing protein</fullName>
    </recommendedName>
</protein>
<dbReference type="GO" id="GO:0005524">
    <property type="term" value="F:ATP binding"/>
    <property type="evidence" value="ECO:0007669"/>
    <property type="project" value="InterPro"/>
</dbReference>
<sequence length="525" mass="58530">MEENYHALYDDFRKWRAPETPFHGNGLGFGKESQVFSLGLIYLNILTLLHGAEQSAFDKAIGSSAQASQQDTRLKALQARLAARRLRQTPVWATVGAEVSLSLLDDLISRMLSTDPGKRPSAEEVDMELLVLGGNTQQYHASCWENSGDQISDVSDVTTLYTRLAAATKHAESVEAERDLLAERLKALERADRELDLRIATWQEQKLDVVSDSGIGSLIDDSDTRSVAIQTPSQLGDAHLEEAEDFTPMQATMDHLAIELANTPMQATMDHLAIALASVSDSREKYRIKAMEMERLLSQIRKDFKEVEAQVRAFKDRSEILESEKAAIAHENEKLKESIKGLKNDLKDWRSSRRKDRVSSELDWELQVEQERERLRRRFDSIHSVNENAMSKPSRRTSYVEPLGFSAPRPTPTNDPGRGPSASLRPNSIQTYLTQQRAPVAPAVHVKGKEVLFSVDDGDGSYLSYPLPEPRSRRSRVHVSNTGSLGSSTTKDATATASPLPRVVILEQPSGDVSTPERAPARQYE</sequence>
<feature type="coiled-coil region" evidence="1">
    <location>
        <begin position="283"/>
        <end position="352"/>
    </location>
</feature>
<organism evidence="4 5">
    <name type="scientific">Podospora didyma</name>
    <dbReference type="NCBI Taxonomy" id="330526"/>
    <lineage>
        <taxon>Eukaryota</taxon>
        <taxon>Fungi</taxon>
        <taxon>Dikarya</taxon>
        <taxon>Ascomycota</taxon>
        <taxon>Pezizomycotina</taxon>
        <taxon>Sordariomycetes</taxon>
        <taxon>Sordariomycetidae</taxon>
        <taxon>Sordariales</taxon>
        <taxon>Podosporaceae</taxon>
        <taxon>Podospora</taxon>
    </lineage>
</organism>
<feature type="coiled-coil region" evidence="1">
    <location>
        <begin position="164"/>
        <end position="205"/>
    </location>
</feature>